<dbReference type="EMBL" id="FZMO01000092">
    <property type="protein sequence ID" value="SNQ47315.1"/>
    <property type="molecule type" value="Genomic_DNA"/>
</dbReference>
<evidence type="ECO:0000259" key="1">
    <source>
        <dbReference type="PROSITE" id="PS51186"/>
    </source>
</evidence>
<dbReference type="Proteomes" id="UP000234331">
    <property type="component" value="Unassembled WGS sequence"/>
</dbReference>
<dbReference type="InterPro" id="IPR000182">
    <property type="entry name" value="GNAT_dom"/>
</dbReference>
<dbReference type="PROSITE" id="PS51186">
    <property type="entry name" value="GNAT"/>
    <property type="match status" value="1"/>
</dbReference>
<organism evidence="2 3">
    <name type="scientific">Frankia canadensis</name>
    <dbReference type="NCBI Taxonomy" id="1836972"/>
    <lineage>
        <taxon>Bacteria</taxon>
        <taxon>Bacillati</taxon>
        <taxon>Actinomycetota</taxon>
        <taxon>Actinomycetes</taxon>
        <taxon>Frankiales</taxon>
        <taxon>Frankiaceae</taxon>
        <taxon>Frankia</taxon>
    </lineage>
</organism>
<gene>
    <name evidence="2" type="ORF">FRACA_1810012</name>
</gene>
<name>A0A2I2KNR1_9ACTN</name>
<reference evidence="2 3" key="1">
    <citation type="submission" date="2017-06" db="EMBL/GenBank/DDBJ databases">
        <authorList>
            <person name="Kim H.J."/>
            <person name="Triplett B.A."/>
        </authorList>
    </citation>
    <scope>NUCLEOTIDE SEQUENCE [LARGE SCALE GENOMIC DNA]</scope>
    <source>
        <strain evidence="2">FRACA_ARgP5</strain>
    </source>
</reference>
<dbReference type="RefSeq" id="WP_101831189.1">
    <property type="nucleotide sequence ID" value="NZ_FZMO01000092.1"/>
</dbReference>
<sequence>MCAEWVADVRLEYVAVEETFALRQRVLRPSLTVRDEVVGTGTVIREESPWGEAGWRLRWMATDVDHRRCGVGAQLLASLVMHVGAGGGGILWCNARLPAVPFYERAGFTVRGEPWDDRDAGPSVAMRHEAFDPVRHLRTWLPEGDDGQVAVDLRDSRIAEVCRRYGVAELSVFGSVARGDDTDSSDGDPLYVLAPGATLGFEIVDLRYENRVPQHRRARVLRRRLVHRVAHRHNRALRDSGMRPSAGRWLPHVRSGSPSCGWMIWSATWVRAG</sequence>
<dbReference type="AlphaFoldDB" id="A0A2I2KNR1"/>
<dbReference type="SUPFAM" id="SSF55729">
    <property type="entry name" value="Acyl-CoA N-acyltransferases (Nat)"/>
    <property type="match status" value="1"/>
</dbReference>
<proteinExistence type="predicted"/>
<dbReference type="Gene3D" id="3.30.460.10">
    <property type="entry name" value="Beta Polymerase, domain 2"/>
    <property type="match status" value="1"/>
</dbReference>
<keyword evidence="3" id="KW-1185">Reference proteome</keyword>
<dbReference type="Pfam" id="PF13508">
    <property type="entry name" value="Acetyltransf_7"/>
    <property type="match status" value="1"/>
</dbReference>
<keyword evidence="2" id="KW-0808">Transferase</keyword>
<dbReference type="GO" id="GO:0016747">
    <property type="term" value="F:acyltransferase activity, transferring groups other than amino-acyl groups"/>
    <property type="evidence" value="ECO:0007669"/>
    <property type="project" value="InterPro"/>
</dbReference>
<feature type="domain" description="N-acetyltransferase" evidence="1">
    <location>
        <begin position="1"/>
        <end position="131"/>
    </location>
</feature>
<dbReference type="Gene3D" id="3.40.630.30">
    <property type="match status" value="1"/>
</dbReference>
<dbReference type="InterPro" id="IPR043519">
    <property type="entry name" value="NT_sf"/>
</dbReference>
<evidence type="ECO:0000313" key="3">
    <source>
        <dbReference type="Proteomes" id="UP000234331"/>
    </source>
</evidence>
<dbReference type="InterPro" id="IPR016181">
    <property type="entry name" value="Acyl_CoA_acyltransferase"/>
</dbReference>
<dbReference type="OrthoDB" id="9796171at2"/>
<evidence type="ECO:0000313" key="2">
    <source>
        <dbReference type="EMBL" id="SNQ47315.1"/>
    </source>
</evidence>
<accession>A0A2I2KNR1</accession>
<dbReference type="SUPFAM" id="SSF81301">
    <property type="entry name" value="Nucleotidyltransferase"/>
    <property type="match status" value="1"/>
</dbReference>
<protein>
    <submittedName>
        <fullName evidence="2">GCN5-related N-acetyltransferase (Modular protein)</fullName>
    </submittedName>
</protein>